<dbReference type="PROSITE" id="PS51144">
    <property type="entry name" value="ALPHA_CA_2"/>
    <property type="match status" value="1"/>
</dbReference>
<evidence type="ECO:0000256" key="4">
    <source>
        <dbReference type="ARBA" id="ARBA00022692"/>
    </source>
</evidence>
<dbReference type="OrthoDB" id="423857at2759"/>
<keyword evidence="8 11" id="KW-0472">Membrane</keyword>
<feature type="transmembrane region" description="Helical" evidence="11">
    <location>
        <begin position="490"/>
        <end position="509"/>
    </location>
</feature>
<evidence type="ECO:0000256" key="11">
    <source>
        <dbReference type="SAM" id="Phobius"/>
    </source>
</evidence>
<dbReference type="Pfam" id="PF00999">
    <property type="entry name" value="Na_H_Exchanger"/>
    <property type="match status" value="1"/>
</dbReference>
<keyword evidence="15" id="KW-1185">Reference proteome</keyword>
<feature type="domain" description="Alpha-carbonic anhydrase" evidence="13">
    <location>
        <begin position="89"/>
        <end position="384"/>
    </location>
</feature>
<dbReference type="PANTHER" id="PTHR10110:SF86">
    <property type="entry name" value="SODIUM_HYDROGEN EXCHANGER 7"/>
    <property type="match status" value="1"/>
</dbReference>
<keyword evidence="12" id="KW-0732">Signal</keyword>
<evidence type="ECO:0000256" key="3">
    <source>
        <dbReference type="ARBA" id="ARBA00022475"/>
    </source>
</evidence>
<feature type="region of interest" description="Disordered" evidence="10">
    <location>
        <begin position="1098"/>
        <end position="1143"/>
    </location>
</feature>
<feature type="transmembrane region" description="Helical" evidence="11">
    <location>
        <begin position="386"/>
        <end position="404"/>
    </location>
</feature>
<reference evidence="14" key="1">
    <citation type="submission" date="2021-02" db="EMBL/GenBank/DDBJ databases">
        <authorList>
            <person name="Dougan E. K."/>
            <person name="Rhodes N."/>
            <person name="Thang M."/>
            <person name="Chan C."/>
        </authorList>
    </citation>
    <scope>NUCLEOTIDE SEQUENCE</scope>
</reference>
<keyword evidence="5 11" id="KW-1133">Transmembrane helix</keyword>
<keyword evidence="4 11" id="KW-0812">Transmembrane</keyword>
<dbReference type="GO" id="GO:0051453">
    <property type="term" value="P:regulation of intracellular pH"/>
    <property type="evidence" value="ECO:0007669"/>
    <property type="project" value="TreeGrafter"/>
</dbReference>
<gene>
    <name evidence="14" type="primary">NHX7</name>
    <name evidence="14" type="ORF">SNAT2548_LOCUS9910</name>
</gene>
<feature type="signal peptide" evidence="12">
    <location>
        <begin position="1"/>
        <end position="18"/>
    </location>
</feature>
<feature type="transmembrane region" description="Helical" evidence="11">
    <location>
        <begin position="557"/>
        <end position="581"/>
    </location>
</feature>
<dbReference type="GO" id="GO:0098719">
    <property type="term" value="P:sodium ion import across plasma membrane"/>
    <property type="evidence" value="ECO:0007669"/>
    <property type="project" value="TreeGrafter"/>
</dbReference>
<evidence type="ECO:0000313" key="14">
    <source>
        <dbReference type="EMBL" id="CAE7234487.1"/>
    </source>
</evidence>
<dbReference type="Gene3D" id="3.10.200.10">
    <property type="entry name" value="Alpha carbonic anhydrase"/>
    <property type="match status" value="1"/>
</dbReference>
<evidence type="ECO:0000259" key="13">
    <source>
        <dbReference type="PROSITE" id="PS51144"/>
    </source>
</evidence>
<feature type="compositionally biased region" description="Polar residues" evidence="10">
    <location>
        <begin position="1125"/>
        <end position="1136"/>
    </location>
</feature>
<evidence type="ECO:0000256" key="2">
    <source>
        <dbReference type="ARBA" id="ARBA00022448"/>
    </source>
</evidence>
<feature type="transmembrane region" description="Helical" evidence="11">
    <location>
        <begin position="757"/>
        <end position="780"/>
    </location>
</feature>
<keyword evidence="3" id="KW-1003">Cell membrane</keyword>
<evidence type="ECO:0000256" key="10">
    <source>
        <dbReference type="SAM" id="MobiDB-lite"/>
    </source>
</evidence>
<dbReference type="GO" id="GO:0005886">
    <property type="term" value="C:plasma membrane"/>
    <property type="evidence" value="ECO:0007669"/>
    <property type="project" value="UniProtKB-SubCell"/>
</dbReference>
<feature type="transmembrane region" description="Helical" evidence="11">
    <location>
        <begin position="357"/>
        <end position="374"/>
    </location>
</feature>
<evidence type="ECO:0000256" key="1">
    <source>
        <dbReference type="ARBA" id="ARBA00004651"/>
    </source>
</evidence>
<feature type="transmembrane region" description="Helical" evidence="11">
    <location>
        <begin position="424"/>
        <end position="442"/>
    </location>
</feature>
<accession>A0A812KVI9</accession>
<evidence type="ECO:0000313" key="15">
    <source>
        <dbReference type="Proteomes" id="UP000604046"/>
    </source>
</evidence>
<evidence type="ECO:0000256" key="6">
    <source>
        <dbReference type="ARBA" id="ARBA00023053"/>
    </source>
</evidence>
<feature type="transmembrane region" description="Helical" evidence="11">
    <location>
        <begin position="650"/>
        <end position="669"/>
    </location>
</feature>
<evidence type="ECO:0000256" key="8">
    <source>
        <dbReference type="ARBA" id="ARBA00023136"/>
    </source>
</evidence>
<dbReference type="Pfam" id="PF00194">
    <property type="entry name" value="Carb_anhydrase"/>
    <property type="match status" value="1"/>
</dbReference>
<feature type="transmembrane region" description="Helical" evidence="11">
    <location>
        <begin position="593"/>
        <end position="613"/>
    </location>
</feature>
<dbReference type="EMBL" id="CAJNDS010000791">
    <property type="protein sequence ID" value="CAE7234487.1"/>
    <property type="molecule type" value="Genomic_DNA"/>
</dbReference>
<organism evidence="14 15">
    <name type="scientific">Symbiodinium natans</name>
    <dbReference type="NCBI Taxonomy" id="878477"/>
    <lineage>
        <taxon>Eukaryota</taxon>
        <taxon>Sar</taxon>
        <taxon>Alveolata</taxon>
        <taxon>Dinophyceae</taxon>
        <taxon>Suessiales</taxon>
        <taxon>Symbiodiniaceae</taxon>
        <taxon>Symbiodinium</taxon>
    </lineage>
</organism>
<feature type="transmembrane region" description="Helical" evidence="11">
    <location>
        <begin position="721"/>
        <end position="745"/>
    </location>
</feature>
<evidence type="ECO:0000256" key="9">
    <source>
        <dbReference type="ARBA" id="ARBA00023201"/>
    </source>
</evidence>
<protein>
    <submittedName>
        <fullName evidence="14">NHX7 protein</fullName>
    </submittedName>
</protein>
<dbReference type="GO" id="GO:0015386">
    <property type="term" value="F:potassium:proton antiporter activity"/>
    <property type="evidence" value="ECO:0007669"/>
    <property type="project" value="TreeGrafter"/>
</dbReference>
<proteinExistence type="predicted"/>
<dbReference type="GO" id="GO:0015385">
    <property type="term" value="F:sodium:proton antiporter activity"/>
    <property type="evidence" value="ECO:0007669"/>
    <property type="project" value="InterPro"/>
</dbReference>
<name>A0A812KVI9_9DINO</name>
<dbReference type="InterPro" id="IPR006153">
    <property type="entry name" value="Cation/H_exchanger_TM"/>
</dbReference>
<dbReference type="Gene3D" id="6.10.140.1330">
    <property type="match status" value="1"/>
</dbReference>
<feature type="compositionally biased region" description="Polar residues" evidence="10">
    <location>
        <begin position="1105"/>
        <end position="1115"/>
    </location>
</feature>
<dbReference type="Proteomes" id="UP000604046">
    <property type="component" value="Unassembled WGS sequence"/>
</dbReference>
<sequence>MVAAAAALLALTFLCAEAGHSNHKQNVSLLDNFRAPQPVGAFRRVYRSANASQQCLPDLDCPKDATSNACFKQAPPTKTKRSWGMSTHLHWSYYDQDGWTDFIPQTGWPNECGHAATGPSHPGQSPIDIQAADSVLAPDVRISLGPGFQQPLEKLQVSNNGHSMTVIVCGRSGTSCEASATFGTWPKAVRGLNSSKPDRYFLEQFHMHWGSDDSKGSEHLVCGQRRAAELHMVFVNERVVPEDRSDPDSGTLLTVLGTMVEGGAEEDNLAFEPILAHLSSKVKHQNQVGILEQPIVLEKLLPKDAATKFYTYPGSLTTPPCSQRVTWFVFENFVRVSDRQLQELRRLNMETAVRGEGGPAFAILFVILVIAMAAMTHQVLAFHIPWLPHSAVLFIEGMLLSAYLHSKLHVHQGMFASLHSSADIFMQIDGHALLFIFVPVLLFTESLSVDVHLFRRTFWQSFLLACPGVAAGAALSGIVTYYVLPYSWNWYLAMAFGSIAAVTDSAGVVQVLKSFGAREALTVLITSESALSQGIAMIFFTLFFMLFMDWMDVQAGALLIFFLQVVVLAPILGMLVGWFGYAWMWCASDSHSSVHLVVQTCVTMFVAFFSFYISEMEYGSNGIRTTSVAALALTRYIGPLLCSAEVLKNFWRVLEFVTSALIFTIAGMITHRATLSASVTLVDCGYCVALFLLMLLIRAVVVLASYPLLSSIGVGLKSREYAFVILGGVRGAVSLAFAMSARSALIVADEQAIGDRMVFLLAGQSFLSMVLNTAATKLVVKLVGVESQSSSETKQQYLDHISAHVSKYARLQYKEICSNMRVDAVQALDTLPALHDLKGTEEAHPSGRAPASPILWCRRVSPEGPDERISSLAAKLSSYPAANPLKMKILRETFLRIVRKKYWDLIESRHLPKKSPAALKLLDSLAAALSDTDKELHDWALLQEMLPKESIVERLLALADSLAAWCTWIHDLRLGWIVQHELDSYVAMVSFITAHHHAQQAVLDLLGEEADTAEDIALMLESSRQIRDAQASLNLIGGEDMNIFNGSIVSDLILDRVAEFIHQFVQQGLITDLESKSMLRQIKAAGIESHTTVRRRLKTRKSFRKSPSQSPQRSDSVLLGRTAGPESQEQKPSNEGNGLESII</sequence>
<dbReference type="SMART" id="SM01057">
    <property type="entry name" value="Carb_anhydrase"/>
    <property type="match status" value="1"/>
</dbReference>
<dbReference type="SUPFAM" id="SSF51069">
    <property type="entry name" value="Carbonic anhydrase"/>
    <property type="match status" value="1"/>
</dbReference>
<comment type="caution">
    <text evidence="14">The sequence shown here is derived from an EMBL/GenBank/DDBJ whole genome shotgun (WGS) entry which is preliminary data.</text>
</comment>
<dbReference type="PANTHER" id="PTHR10110">
    <property type="entry name" value="SODIUM/HYDROGEN EXCHANGER"/>
    <property type="match status" value="1"/>
</dbReference>
<keyword evidence="7" id="KW-0406">Ion transport</keyword>
<comment type="subcellular location">
    <subcellularLocation>
        <location evidence="1">Cell membrane</location>
        <topology evidence="1">Multi-pass membrane protein</topology>
    </subcellularLocation>
</comment>
<feature type="transmembrane region" description="Helical" evidence="11">
    <location>
        <begin position="681"/>
        <end position="709"/>
    </location>
</feature>
<dbReference type="CDD" id="cd00326">
    <property type="entry name" value="alpha_CA"/>
    <property type="match status" value="1"/>
</dbReference>
<dbReference type="InterPro" id="IPR018422">
    <property type="entry name" value="Cation/H_exchanger_CPA1"/>
</dbReference>
<keyword evidence="9" id="KW-0739">Sodium transport</keyword>
<keyword evidence="2" id="KW-0813">Transport</keyword>
<evidence type="ECO:0000256" key="7">
    <source>
        <dbReference type="ARBA" id="ARBA00023065"/>
    </source>
</evidence>
<dbReference type="AlphaFoldDB" id="A0A812KVI9"/>
<keyword evidence="6" id="KW-0915">Sodium</keyword>
<evidence type="ECO:0000256" key="5">
    <source>
        <dbReference type="ARBA" id="ARBA00022989"/>
    </source>
</evidence>
<evidence type="ECO:0000256" key="12">
    <source>
        <dbReference type="SAM" id="SignalP"/>
    </source>
</evidence>
<feature type="chain" id="PRO_5032809720" evidence="12">
    <location>
        <begin position="19"/>
        <end position="1143"/>
    </location>
</feature>
<dbReference type="InterPro" id="IPR001148">
    <property type="entry name" value="CA_dom"/>
</dbReference>
<feature type="transmembrane region" description="Helical" evidence="11">
    <location>
        <begin position="530"/>
        <end position="551"/>
    </location>
</feature>
<dbReference type="InterPro" id="IPR036398">
    <property type="entry name" value="CA_dom_sf"/>
</dbReference>
<feature type="transmembrane region" description="Helical" evidence="11">
    <location>
        <begin position="462"/>
        <end position="484"/>
    </location>
</feature>